<evidence type="ECO:0000256" key="10">
    <source>
        <dbReference type="PROSITE-ProRule" id="PRU00552"/>
    </source>
</evidence>
<dbReference type="InterPro" id="IPR001650">
    <property type="entry name" value="Helicase_C-like"/>
</dbReference>
<dbReference type="EC" id="3.6.4.13" evidence="11"/>
<dbReference type="Pfam" id="PF00271">
    <property type="entry name" value="Helicase_C"/>
    <property type="match status" value="1"/>
</dbReference>
<dbReference type="SMART" id="SM01178">
    <property type="entry name" value="DUF4217"/>
    <property type="match status" value="1"/>
</dbReference>
<dbReference type="PROSITE" id="PS51194">
    <property type="entry name" value="HELICASE_CTER"/>
    <property type="match status" value="1"/>
</dbReference>
<evidence type="ECO:0000256" key="4">
    <source>
        <dbReference type="ARBA" id="ARBA00022741"/>
    </source>
</evidence>
<dbReference type="PANTHER" id="PTHR24031">
    <property type="entry name" value="RNA HELICASE"/>
    <property type="match status" value="1"/>
</dbReference>
<feature type="region of interest" description="Disordered" evidence="12">
    <location>
        <begin position="767"/>
        <end position="861"/>
    </location>
</feature>
<dbReference type="STRING" id="2004952.A0A2C5YY79"/>
<proteinExistence type="inferred from homology"/>
<evidence type="ECO:0000259" key="15">
    <source>
        <dbReference type="PROSITE" id="PS51195"/>
    </source>
</evidence>
<dbReference type="GO" id="GO:0005730">
    <property type="term" value="C:nucleolus"/>
    <property type="evidence" value="ECO:0007669"/>
    <property type="project" value="UniProtKB-SubCell"/>
</dbReference>
<sequence>MGDYVVPVSQINVTWEGGEPNTVLSSEKGSPFLLDSSSTINFFPPRVLRRILNEFPNAQRVEGLPLFEVGCDTRELKGSIDFTVGNKVIRVALRDFIWHVKPLPGRCYLPIMSHRAQQTPHKINRSEVRQQKRKRDHEDQQSLAAAVEHLDIKSTEIKTFSDLPLSQSTAAGLKASHFQTLTDVQQRAIPLALKGHDVLAAAKTGSGKTLAFLIPLLEKLYRAQWTEYDGLGALVLSPTRELAVQIFDVLRKIGRNHVFSAGLVIGGKSLKEEAERLGRMNILVCTPGRMLQHLDQTAGFVADNLQILVLDEADRIMDMGFQSAVDALVEHLPKTRQTLLFSATQSKKVSDLARLSLKDPEYVSVHQEAATATPSTLQQHYISTPLSEKLDTLYGFIKSNLKSKMIVFLSSGKQVRFVYESFRHLQPGVPLLHLHGRQKQTARLEITSRFTAARHSCLFATDVVARGIDFPSVDWVIQVDCPEDVDTYIHRVGRTARYQSNGHAVLFLDPSEEQGMIKKLEQKRIPVKKVHVKETKKRSIKNQLQNMCFRNPDLKYLGQKAFISYTRAIHLQKDKDIFKLKQLDLDGYAASMGLPGTPQIKFQKGEDVKKLKNAPRKCMSSGSESDLDSDGQRKKKSKKEVRTKYDKMFERKNQDVLSSHYAKLVPNGPSDDRAQATDNNKGNEDDDDDFLQVKRRLNDKDLEDESRKAAHPLPKTIQIGGDHPYIIDSKRREKALLSKKKMLKFKGTGSKLIFDDQGLPHETYELQDEADFASHGPAEEQRRRFAAVESARARDADEGDRLLAKMRRREKRERAKAREMAELRGGREEEEDGRPSKKMKRERSDSKGNKRSVIEVDGQPETLEDLEALATGLLDG</sequence>
<comment type="function">
    <text evidence="11">RNA helicase.</text>
</comment>
<dbReference type="Pfam" id="PF00270">
    <property type="entry name" value="DEAD"/>
    <property type="match status" value="1"/>
</dbReference>
<name>A0A2C5YY79_9HYPO</name>
<keyword evidence="8 11" id="KW-0694">RNA-binding</keyword>
<evidence type="ECO:0000256" key="8">
    <source>
        <dbReference type="ARBA" id="ARBA00022884"/>
    </source>
</evidence>
<feature type="short sequence motif" description="Q motif" evidence="10">
    <location>
        <begin position="158"/>
        <end position="186"/>
    </location>
</feature>
<dbReference type="PROSITE" id="PS51767">
    <property type="entry name" value="PEPTIDASE_A1"/>
    <property type="match status" value="1"/>
</dbReference>
<dbReference type="GO" id="GO:0016887">
    <property type="term" value="F:ATP hydrolysis activity"/>
    <property type="evidence" value="ECO:0007669"/>
    <property type="project" value="RHEA"/>
</dbReference>
<comment type="domain">
    <text evidence="11">The Q motif is unique to and characteristic of the DEAD box family of RNA helicases and controls ATP binding and hydrolysis.</text>
</comment>
<dbReference type="AlphaFoldDB" id="A0A2C5YY79"/>
<evidence type="ECO:0000256" key="6">
    <source>
        <dbReference type="ARBA" id="ARBA00022806"/>
    </source>
</evidence>
<dbReference type="OrthoDB" id="10259640at2759"/>
<feature type="domain" description="Helicase ATP-binding" evidence="13">
    <location>
        <begin position="189"/>
        <end position="363"/>
    </location>
</feature>
<dbReference type="Gene3D" id="3.40.50.300">
    <property type="entry name" value="P-loop containing nucleotide triphosphate hydrolases"/>
    <property type="match status" value="2"/>
</dbReference>
<keyword evidence="4 11" id="KW-0547">Nucleotide-binding</keyword>
<dbReference type="CDD" id="cd18787">
    <property type="entry name" value="SF2_C_DEAD"/>
    <property type="match status" value="1"/>
</dbReference>
<comment type="catalytic activity">
    <reaction evidence="11">
        <text>ATP + H2O = ADP + phosphate + H(+)</text>
        <dbReference type="Rhea" id="RHEA:13065"/>
        <dbReference type="ChEBI" id="CHEBI:15377"/>
        <dbReference type="ChEBI" id="CHEBI:15378"/>
        <dbReference type="ChEBI" id="CHEBI:30616"/>
        <dbReference type="ChEBI" id="CHEBI:43474"/>
        <dbReference type="ChEBI" id="CHEBI:456216"/>
        <dbReference type="EC" id="3.6.4.13"/>
    </reaction>
</comment>
<dbReference type="SUPFAM" id="SSF52540">
    <property type="entry name" value="P-loop containing nucleoside triphosphate hydrolases"/>
    <property type="match status" value="2"/>
</dbReference>
<dbReference type="InterPro" id="IPR011545">
    <property type="entry name" value="DEAD/DEAH_box_helicase_dom"/>
</dbReference>
<dbReference type="EMBL" id="NJES01000268">
    <property type="protein sequence ID" value="PHH74525.1"/>
    <property type="molecule type" value="Genomic_DNA"/>
</dbReference>
<feature type="region of interest" description="Disordered" evidence="12">
    <location>
        <begin position="662"/>
        <end position="724"/>
    </location>
</feature>
<keyword evidence="2" id="KW-0690">Ribosome biogenesis</keyword>
<evidence type="ECO:0000256" key="12">
    <source>
        <dbReference type="SAM" id="MobiDB-lite"/>
    </source>
</evidence>
<comment type="subcellular location">
    <subcellularLocation>
        <location evidence="1">Nucleus</location>
        <location evidence="1">Nucleolus</location>
    </subcellularLocation>
</comment>
<dbReference type="GO" id="GO:0003723">
    <property type="term" value="F:RNA binding"/>
    <property type="evidence" value="ECO:0007669"/>
    <property type="project" value="UniProtKB-UniRule"/>
</dbReference>
<dbReference type="SMART" id="SM00487">
    <property type="entry name" value="DEXDc"/>
    <property type="match status" value="1"/>
</dbReference>
<evidence type="ECO:0000259" key="14">
    <source>
        <dbReference type="PROSITE" id="PS51194"/>
    </source>
</evidence>
<dbReference type="Pfam" id="PF13959">
    <property type="entry name" value="CTE_SPB4"/>
    <property type="match status" value="1"/>
</dbReference>
<evidence type="ECO:0000256" key="2">
    <source>
        <dbReference type="ARBA" id="ARBA00022517"/>
    </source>
</evidence>
<dbReference type="Proteomes" id="UP000226431">
    <property type="component" value="Unassembled WGS sequence"/>
</dbReference>
<evidence type="ECO:0000313" key="17">
    <source>
        <dbReference type="EMBL" id="PHH74525.1"/>
    </source>
</evidence>
<comment type="caution">
    <text evidence="17">The sequence shown here is derived from an EMBL/GenBank/DDBJ whole genome shotgun (WGS) entry which is preliminary data.</text>
</comment>
<organism evidence="17 18">
    <name type="scientific">Ophiocordyceps camponoti-rufipedis</name>
    <dbReference type="NCBI Taxonomy" id="2004952"/>
    <lineage>
        <taxon>Eukaryota</taxon>
        <taxon>Fungi</taxon>
        <taxon>Dikarya</taxon>
        <taxon>Ascomycota</taxon>
        <taxon>Pezizomycotina</taxon>
        <taxon>Sordariomycetes</taxon>
        <taxon>Hypocreomycetidae</taxon>
        <taxon>Hypocreales</taxon>
        <taxon>Ophiocordycipitaceae</taxon>
        <taxon>Ophiocordyceps</taxon>
    </lineage>
</organism>
<dbReference type="InterPro" id="IPR014014">
    <property type="entry name" value="RNA_helicase_DEAD_Q_motif"/>
</dbReference>
<feature type="region of interest" description="Disordered" evidence="12">
    <location>
        <begin position="605"/>
        <end position="644"/>
    </location>
</feature>
<dbReference type="PROSITE" id="PS00039">
    <property type="entry name" value="DEAD_ATP_HELICASE"/>
    <property type="match status" value="1"/>
</dbReference>
<keyword evidence="18" id="KW-1185">Reference proteome</keyword>
<dbReference type="InterPro" id="IPR025313">
    <property type="entry name" value="SPB4-like_CTE"/>
</dbReference>
<feature type="domain" description="DEAD-box RNA helicase Q" evidence="15">
    <location>
        <begin position="158"/>
        <end position="186"/>
    </location>
</feature>
<evidence type="ECO:0000259" key="16">
    <source>
        <dbReference type="PROSITE" id="PS51767"/>
    </source>
</evidence>
<feature type="domain" description="Helicase C-terminal" evidence="14">
    <location>
        <begin position="389"/>
        <end position="541"/>
    </location>
</feature>
<dbReference type="CDD" id="cd17941">
    <property type="entry name" value="DEADc_DDX10"/>
    <property type="match status" value="1"/>
</dbReference>
<dbReference type="InterPro" id="IPR000629">
    <property type="entry name" value="RNA-helicase_DEAD-box_CS"/>
</dbReference>
<dbReference type="InterPro" id="IPR027417">
    <property type="entry name" value="P-loop_NTPase"/>
</dbReference>
<reference evidence="17 18" key="1">
    <citation type="submission" date="2017-06" db="EMBL/GenBank/DDBJ databases">
        <title>Ant-infecting Ophiocordyceps genomes reveal a high diversity of potential behavioral manipulation genes and a possible major role for enterotoxins.</title>
        <authorList>
            <person name="De Bekker C."/>
            <person name="Evans H.C."/>
            <person name="Brachmann A."/>
            <person name="Hughes D.P."/>
        </authorList>
    </citation>
    <scope>NUCLEOTIDE SEQUENCE [LARGE SCALE GENOMIC DNA]</scope>
    <source>
        <strain evidence="17 18">Map16</strain>
    </source>
</reference>
<evidence type="ECO:0000256" key="1">
    <source>
        <dbReference type="ARBA" id="ARBA00004604"/>
    </source>
</evidence>
<feature type="region of interest" description="Disordered" evidence="12">
    <location>
        <begin position="118"/>
        <end position="138"/>
    </location>
</feature>
<dbReference type="PROSITE" id="PS51192">
    <property type="entry name" value="HELICASE_ATP_BIND_1"/>
    <property type="match status" value="1"/>
</dbReference>
<evidence type="ECO:0000256" key="9">
    <source>
        <dbReference type="ARBA" id="ARBA00023242"/>
    </source>
</evidence>
<evidence type="ECO:0000259" key="13">
    <source>
        <dbReference type="PROSITE" id="PS51192"/>
    </source>
</evidence>
<dbReference type="InterPro" id="IPR033121">
    <property type="entry name" value="PEPTIDASE_A1"/>
</dbReference>
<dbReference type="InterPro" id="IPR014001">
    <property type="entry name" value="Helicase_ATP-bd"/>
</dbReference>
<dbReference type="InterPro" id="IPR021109">
    <property type="entry name" value="Peptidase_aspartic_dom_sf"/>
</dbReference>
<dbReference type="Gene3D" id="2.40.70.10">
    <property type="entry name" value="Acid Proteases"/>
    <property type="match status" value="1"/>
</dbReference>
<dbReference type="SMART" id="SM00490">
    <property type="entry name" value="HELICc"/>
    <property type="match status" value="1"/>
</dbReference>
<dbReference type="GO" id="GO:0003724">
    <property type="term" value="F:RNA helicase activity"/>
    <property type="evidence" value="ECO:0007669"/>
    <property type="project" value="UniProtKB-EC"/>
</dbReference>
<evidence type="ECO:0000256" key="7">
    <source>
        <dbReference type="ARBA" id="ARBA00022840"/>
    </source>
</evidence>
<keyword evidence="3" id="KW-0698">rRNA processing</keyword>
<gene>
    <name evidence="17" type="ORF">CDD80_3008</name>
</gene>
<dbReference type="GO" id="GO:0005524">
    <property type="term" value="F:ATP binding"/>
    <property type="evidence" value="ECO:0007669"/>
    <property type="project" value="UniProtKB-UniRule"/>
</dbReference>
<feature type="compositionally biased region" description="Basic and acidic residues" evidence="12">
    <location>
        <begin position="791"/>
        <end position="803"/>
    </location>
</feature>
<feature type="compositionally biased region" description="Basic and acidic residues" evidence="12">
    <location>
        <begin position="812"/>
        <end position="827"/>
    </location>
</feature>
<keyword evidence="6 11" id="KW-0347">Helicase</keyword>
<feature type="domain" description="Peptidase A1" evidence="16">
    <location>
        <begin position="1"/>
        <end position="146"/>
    </location>
</feature>
<protein>
    <recommendedName>
        <fullName evidence="11">ATP-dependent RNA helicase</fullName>
        <ecNumber evidence="11">3.6.4.13</ecNumber>
    </recommendedName>
</protein>
<keyword evidence="5 11" id="KW-0378">Hydrolase</keyword>
<feature type="compositionally biased region" description="Basic and acidic residues" evidence="12">
    <location>
        <begin position="124"/>
        <end position="138"/>
    </location>
</feature>
<keyword evidence="7 11" id="KW-0067">ATP-binding</keyword>
<comment type="similarity">
    <text evidence="11">Belongs to the DEAD box helicase family.</text>
</comment>
<evidence type="ECO:0000256" key="3">
    <source>
        <dbReference type="ARBA" id="ARBA00022552"/>
    </source>
</evidence>
<feature type="compositionally biased region" description="Basic and acidic residues" evidence="12">
    <location>
        <begin position="696"/>
        <end position="708"/>
    </location>
</feature>
<feature type="compositionally biased region" description="Basic and acidic residues" evidence="12">
    <location>
        <begin position="842"/>
        <end position="854"/>
    </location>
</feature>
<evidence type="ECO:0000313" key="18">
    <source>
        <dbReference type="Proteomes" id="UP000226431"/>
    </source>
</evidence>
<dbReference type="SUPFAM" id="SSF50630">
    <property type="entry name" value="Acid proteases"/>
    <property type="match status" value="1"/>
</dbReference>
<dbReference type="GO" id="GO:0006364">
    <property type="term" value="P:rRNA processing"/>
    <property type="evidence" value="ECO:0007669"/>
    <property type="project" value="UniProtKB-KW"/>
</dbReference>
<accession>A0A2C5YY79</accession>
<dbReference type="PROSITE" id="PS51195">
    <property type="entry name" value="Q_MOTIF"/>
    <property type="match status" value="1"/>
</dbReference>
<keyword evidence="9" id="KW-0539">Nucleus</keyword>
<evidence type="ECO:0000256" key="5">
    <source>
        <dbReference type="ARBA" id="ARBA00022801"/>
    </source>
</evidence>
<evidence type="ECO:0000256" key="11">
    <source>
        <dbReference type="RuleBase" id="RU365068"/>
    </source>
</evidence>